<comment type="similarity">
    <text evidence="1 6">Belongs to the methyltransferase superfamily. RsmH family.</text>
</comment>
<protein>
    <recommendedName>
        <fullName evidence="6">Ribosomal RNA small subunit methyltransferase H</fullName>
        <ecNumber evidence="6">2.1.1.199</ecNumber>
    </recommendedName>
    <alternativeName>
        <fullName evidence="6">16S rRNA m(4)C1402 methyltransferase</fullName>
    </alternativeName>
    <alternativeName>
        <fullName evidence="6">rRNA (cytosine-N(4)-)-methyltransferase RsmH</fullName>
    </alternativeName>
</protein>
<evidence type="ECO:0000256" key="4">
    <source>
        <dbReference type="ARBA" id="ARBA00022679"/>
    </source>
</evidence>
<dbReference type="AlphaFoldDB" id="A0A1F5G290"/>
<dbReference type="EMBL" id="MFAV01000038">
    <property type="protein sequence ID" value="OGD85996.1"/>
    <property type="molecule type" value="Genomic_DNA"/>
</dbReference>
<dbReference type="GO" id="GO:0071424">
    <property type="term" value="F:rRNA (cytosine-N4-)-methyltransferase activity"/>
    <property type="evidence" value="ECO:0007669"/>
    <property type="project" value="UniProtKB-UniRule"/>
</dbReference>
<dbReference type="InterPro" id="IPR023397">
    <property type="entry name" value="SAM-dep_MeTrfase_MraW_recog"/>
</dbReference>
<feature type="binding site" evidence="6">
    <location>
        <position position="117"/>
    </location>
    <ligand>
        <name>S-adenosyl-L-methionine</name>
        <dbReference type="ChEBI" id="CHEBI:59789"/>
    </ligand>
</feature>
<evidence type="ECO:0000256" key="5">
    <source>
        <dbReference type="ARBA" id="ARBA00022691"/>
    </source>
</evidence>
<dbReference type="GO" id="GO:0005737">
    <property type="term" value="C:cytoplasm"/>
    <property type="evidence" value="ECO:0007669"/>
    <property type="project" value="UniProtKB-SubCell"/>
</dbReference>
<organism evidence="8 9">
    <name type="scientific">Candidatus Curtissbacteria bacterium RBG_16_39_7</name>
    <dbReference type="NCBI Taxonomy" id="1797707"/>
    <lineage>
        <taxon>Bacteria</taxon>
        <taxon>Candidatus Curtissiibacteriota</taxon>
    </lineage>
</organism>
<evidence type="ECO:0000256" key="3">
    <source>
        <dbReference type="ARBA" id="ARBA00022603"/>
    </source>
</evidence>
<evidence type="ECO:0000313" key="8">
    <source>
        <dbReference type="EMBL" id="OGD85996.1"/>
    </source>
</evidence>
<dbReference type="EC" id="2.1.1.199" evidence="6"/>
<dbReference type="Gene3D" id="1.10.150.170">
    <property type="entry name" value="Putative methyltransferase TM0872, insert domain"/>
    <property type="match status" value="1"/>
</dbReference>
<accession>A0A1F5G290</accession>
<reference evidence="8 9" key="1">
    <citation type="journal article" date="2016" name="Nat. Commun.">
        <title>Thousands of microbial genomes shed light on interconnected biogeochemical processes in an aquifer system.</title>
        <authorList>
            <person name="Anantharaman K."/>
            <person name="Brown C.T."/>
            <person name="Hug L.A."/>
            <person name="Sharon I."/>
            <person name="Castelle C.J."/>
            <person name="Probst A.J."/>
            <person name="Thomas B.C."/>
            <person name="Singh A."/>
            <person name="Wilkins M.J."/>
            <person name="Karaoz U."/>
            <person name="Brodie E.L."/>
            <person name="Williams K.H."/>
            <person name="Hubbard S.S."/>
            <person name="Banfield J.F."/>
        </authorList>
    </citation>
    <scope>NUCLEOTIDE SEQUENCE [LARGE SCALE GENOMIC DNA]</scope>
</reference>
<evidence type="ECO:0000256" key="6">
    <source>
        <dbReference type="HAMAP-Rule" id="MF_01007"/>
    </source>
</evidence>
<dbReference type="SUPFAM" id="SSF81799">
    <property type="entry name" value="Putative methyltransferase TM0872, insert domain"/>
    <property type="match status" value="1"/>
</dbReference>
<dbReference type="Gene3D" id="3.40.50.150">
    <property type="entry name" value="Vaccinia Virus protein VP39"/>
    <property type="match status" value="1"/>
</dbReference>
<keyword evidence="4 6" id="KW-0808">Transferase</keyword>
<dbReference type="Proteomes" id="UP000176628">
    <property type="component" value="Unassembled WGS sequence"/>
</dbReference>
<feature type="binding site" evidence="6">
    <location>
        <position position="51"/>
    </location>
    <ligand>
        <name>S-adenosyl-L-methionine</name>
        <dbReference type="ChEBI" id="CHEBI:59789"/>
    </ligand>
</feature>
<evidence type="ECO:0000256" key="2">
    <source>
        <dbReference type="ARBA" id="ARBA00022552"/>
    </source>
</evidence>
<comment type="caution">
    <text evidence="8">The sequence shown here is derived from an EMBL/GenBank/DDBJ whole genome shotgun (WGS) entry which is preliminary data.</text>
</comment>
<dbReference type="GO" id="GO:0070475">
    <property type="term" value="P:rRNA base methylation"/>
    <property type="evidence" value="ECO:0007669"/>
    <property type="project" value="UniProtKB-UniRule"/>
</dbReference>
<dbReference type="HAMAP" id="MF_01007">
    <property type="entry name" value="16SrRNA_methyltr_H"/>
    <property type="match status" value="1"/>
</dbReference>
<dbReference type="InterPro" id="IPR029063">
    <property type="entry name" value="SAM-dependent_MTases_sf"/>
</dbReference>
<dbReference type="PANTHER" id="PTHR11265:SF0">
    <property type="entry name" value="12S RRNA N4-METHYLCYTIDINE METHYLTRANSFERASE"/>
    <property type="match status" value="1"/>
</dbReference>
<feature type="region of interest" description="Disordered" evidence="7">
    <location>
        <begin position="278"/>
        <end position="300"/>
    </location>
</feature>
<proteinExistence type="inferred from homology"/>
<feature type="binding site" evidence="6">
    <location>
        <position position="89"/>
    </location>
    <ligand>
        <name>S-adenosyl-L-methionine</name>
        <dbReference type="ChEBI" id="CHEBI:59789"/>
    </ligand>
</feature>
<name>A0A1F5G290_9BACT</name>
<evidence type="ECO:0000256" key="7">
    <source>
        <dbReference type="SAM" id="MobiDB-lite"/>
    </source>
</evidence>
<feature type="binding site" evidence="6">
    <location>
        <position position="110"/>
    </location>
    <ligand>
        <name>S-adenosyl-L-methionine</name>
        <dbReference type="ChEBI" id="CHEBI:59789"/>
    </ligand>
</feature>
<dbReference type="PANTHER" id="PTHR11265">
    <property type="entry name" value="S-ADENOSYL-METHYLTRANSFERASE MRAW"/>
    <property type="match status" value="1"/>
</dbReference>
<feature type="binding site" evidence="6">
    <location>
        <begin position="34"/>
        <end position="36"/>
    </location>
    <ligand>
        <name>S-adenosyl-L-methionine</name>
        <dbReference type="ChEBI" id="CHEBI:59789"/>
    </ligand>
</feature>
<keyword evidence="3 6" id="KW-0489">Methyltransferase</keyword>
<dbReference type="PIRSF" id="PIRSF004486">
    <property type="entry name" value="MraW"/>
    <property type="match status" value="1"/>
</dbReference>
<keyword evidence="5 6" id="KW-0949">S-adenosyl-L-methionine</keyword>
<comment type="catalytic activity">
    <reaction evidence="6">
        <text>cytidine(1402) in 16S rRNA + S-adenosyl-L-methionine = N(4)-methylcytidine(1402) in 16S rRNA + S-adenosyl-L-homocysteine + H(+)</text>
        <dbReference type="Rhea" id="RHEA:42928"/>
        <dbReference type="Rhea" id="RHEA-COMP:10286"/>
        <dbReference type="Rhea" id="RHEA-COMP:10287"/>
        <dbReference type="ChEBI" id="CHEBI:15378"/>
        <dbReference type="ChEBI" id="CHEBI:57856"/>
        <dbReference type="ChEBI" id="CHEBI:59789"/>
        <dbReference type="ChEBI" id="CHEBI:74506"/>
        <dbReference type="ChEBI" id="CHEBI:82748"/>
        <dbReference type="EC" id="2.1.1.199"/>
    </reaction>
</comment>
<keyword evidence="6" id="KW-0963">Cytoplasm</keyword>
<evidence type="ECO:0000256" key="1">
    <source>
        <dbReference type="ARBA" id="ARBA00010396"/>
    </source>
</evidence>
<evidence type="ECO:0000313" key="9">
    <source>
        <dbReference type="Proteomes" id="UP000176628"/>
    </source>
</evidence>
<gene>
    <name evidence="6" type="primary">rsmH</name>
    <name evidence="8" type="ORF">A2Z23_03340</name>
</gene>
<dbReference type="NCBIfam" id="TIGR00006">
    <property type="entry name" value="16S rRNA (cytosine(1402)-N(4))-methyltransferase RsmH"/>
    <property type="match status" value="1"/>
</dbReference>
<keyword evidence="2 6" id="KW-0698">rRNA processing</keyword>
<dbReference type="Pfam" id="PF01795">
    <property type="entry name" value="Methyltransf_5"/>
    <property type="match status" value="1"/>
</dbReference>
<comment type="function">
    <text evidence="6">Specifically methylates the N4 position of cytidine in position 1402 (C1402) of 16S rRNA.</text>
</comment>
<comment type="subcellular location">
    <subcellularLocation>
        <location evidence="6">Cytoplasm</location>
    </subcellularLocation>
</comment>
<sequence>MVSKFHTPVLLKETIEFLKVKKGKKYIDATLGGGGHTEKIIEAGGKVLGIDCDLDAIEFCSKKFGLELRREEGAVFAQDKRLTLIWQNFSNLKKIATQFDFINAAGIVFDLGASSYQLEEGERGFSFNKSGPLDMRMDRRLKVKAADLINSLSRRQLEDLFKKFGQEKHYRAIARAMVDSRMTKRIQTTDELANLIESVVTRSKNLHPATRVFMALRIVVNSELENLKQALPQAVDLLSTGGRIAVISFQSLEDKTVKLFFKEQRFLSRLTKKPLVPSETEVRENPRSRSAKLRIAEKIH</sequence>
<dbReference type="SUPFAM" id="SSF53335">
    <property type="entry name" value="S-adenosyl-L-methionine-dependent methyltransferases"/>
    <property type="match status" value="1"/>
</dbReference>
<dbReference type="InterPro" id="IPR002903">
    <property type="entry name" value="RsmH"/>
</dbReference>